<feature type="signal peptide" evidence="1">
    <location>
        <begin position="1"/>
        <end position="23"/>
    </location>
</feature>
<protein>
    <recommendedName>
        <fullName evidence="4">Secreted protein</fullName>
    </recommendedName>
</protein>
<evidence type="ECO:0000313" key="3">
    <source>
        <dbReference type="Proteomes" id="UP000092154"/>
    </source>
</evidence>
<dbReference type="OrthoDB" id="10475797at2759"/>
<organism evidence="2 3">
    <name type="scientific">Rhizopogon vinicolor AM-OR11-026</name>
    <dbReference type="NCBI Taxonomy" id="1314800"/>
    <lineage>
        <taxon>Eukaryota</taxon>
        <taxon>Fungi</taxon>
        <taxon>Dikarya</taxon>
        <taxon>Basidiomycota</taxon>
        <taxon>Agaricomycotina</taxon>
        <taxon>Agaricomycetes</taxon>
        <taxon>Agaricomycetidae</taxon>
        <taxon>Boletales</taxon>
        <taxon>Suillineae</taxon>
        <taxon>Rhizopogonaceae</taxon>
        <taxon>Rhizopogon</taxon>
    </lineage>
</organism>
<keyword evidence="3" id="KW-1185">Reference proteome</keyword>
<reference evidence="2 3" key="1">
    <citation type="submission" date="2016-06" db="EMBL/GenBank/DDBJ databases">
        <title>Comparative genomics of the ectomycorrhizal sister species Rhizopogon vinicolor and Rhizopogon vesiculosus (Basidiomycota: Boletales) reveals a divergence of the mating type B locus.</title>
        <authorList>
            <consortium name="DOE Joint Genome Institute"/>
            <person name="Mujic A.B."/>
            <person name="Kuo A."/>
            <person name="Tritt A."/>
            <person name="Lipzen A."/>
            <person name="Chen C."/>
            <person name="Johnson J."/>
            <person name="Sharma A."/>
            <person name="Barry K."/>
            <person name="Grigoriev I.V."/>
            <person name="Spatafora J.W."/>
        </authorList>
    </citation>
    <scope>NUCLEOTIDE SEQUENCE [LARGE SCALE GENOMIC DNA]</scope>
    <source>
        <strain evidence="2 3">AM-OR11-026</strain>
    </source>
</reference>
<dbReference type="InParanoid" id="A0A1B7NAR1"/>
<evidence type="ECO:0008006" key="4">
    <source>
        <dbReference type="Google" id="ProtNLM"/>
    </source>
</evidence>
<evidence type="ECO:0000313" key="2">
    <source>
        <dbReference type="EMBL" id="OAX41963.1"/>
    </source>
</evidence>
<dbReference type="EMBL" id="KV448167">
    <property type="protein sequence ID" value="OAX41963.1"/>
    <property type="molecule type" value="Genomic_DNA"/>
</dbReference>
<dbReference type="Proteomes" id="UP000092154">
    <property type="component" value="Unassembled WGS sequence"/>
</dbReference>
<keyword evidence="1" id="KW-0732">Signal</keyword>
<gene>
    <name evidence="2" type="ORF">K503DRAFT_427307</name>
</gene>
<name>A0A1B7NAR1_9AGAM</name>
<feature type="chain" id="PRO_5008597907" description="Secreted protein" evidence="1">
    <location>
        <begin position="24"/>
        <end position="149"/>
    </location>
</feature>
<dbReference type="AlphaFoldDB" id="A0A1B7NAR1"/>
<evidence type="ECO:0000256" key="1">
    <source>
        <dbReference type="SAM" id="SignalP"/>
    </source>
</evidence>
<proteinExistence type="predicted"/>
<sequence length="149" mass="15890">MCYMYLDRSSFCFILTMLVYVEGKSVSFSQNLSVECSYVSPTLLRRPGIFGRTARFTLTVCDVFDSLTTEFPFVVQPGLHHNIKVSLPLSELVVGDGAAHGDSNGSRSVSVSSGASAGSSMGVGATQLCVSSFIFRGTSMSYVCGGPQQ</sequence>
<accession>A0A1B7NAR1</accession>